<dbReference type="AlphaFoldDB" id="A0A9D1UXS9"/>
<dbReference type="GO" id="GO:0006281">
    <property type="term" value="P:DNA repair"/>
    <property type="evidence" value="ECO:0007669"/>
    <property type="project" value="TreeGrafter"/>
</dbReference>
<dbReference type="CDD" id="cd16416">
    <property type="entry name" value="HAD_BsYqeG-like"/>
    <property type="match status" value="1"/>
</dbReference>
<dbReference type="NCBIfam" id="TIGR01668">
    <property type="entry name" value="YqeG_hyp_ppase"/>
    <property type="match status" value="1"/>
</dbReference>
<dbReference type="InterPro" id="IPR023214">
    <property type="entry name" value="HAD_sf"/>
</dbReference>
<dbReference type="PANTHER" id="PTHR43434:SF1">
    <property type="entry name" value="PHOSPHOGLYCOLATE PHOSPHATASE"/>
    <property type="match status" value="1"/>
</dbReference>
<evidence type="ECO:0000313" key="2">
    <source>
        <dbReference type="Proteomes" id="UP000823963"/>
    </source>
</evidence>
<sequence>MLEQFKPTWMLNSIYNLTPEQIQQHQIKLILTDLDNTLIAWNNPNGTPELNAWLNTMKAAHIPVLVVSNNNEKRVQKAIEKFDLPFVSRAMKPLKHGIRKAMKRYQVAPENAVLVGDQLMTDILAANRSEIKSILVKPIVESDAWNTKLNRSLEKVIKNKLKQKLNFEIKWRKTIDGE</sequence>
<dbReference type="SUPFAM" id="SSF56784">
    <property type="entry name" value="HAD-like"/>
    <property type="match status" value="1"/>
</dbReference>
<reference evidence="1" key="1">
    <citation type="journal article" date="2021" name="PeerJ">
        <title>Extensive microbial diversity within the chicken gut microbiome revealed by metagenomics and culture.</title>
        <authorList>
            <person name="Gilroy R."/>
            <person name="Ravi A."/>
            <person name="Getino M."/>
            <person name="Pursley I."/>
            <person name="Horton D.L."/>
            <person name="Alikhan N.F."/>
            <person name="Baker D."/>
            <person name="Gharbi K."/>
            <person name="Hall N."/>
            <person name="Watson M."/>
            <person name="Adriaenssens E.M."/>
            <person name="Foster-Nyarko E."/>
            <person name="Jarju S."/>
            <person name="Secka A."/>
            <person name="Antonio M."/>
            <person name="Oren A."/>
            <person name="Chaudhuri R.R."/>
            <person name="La Ragione R."/>
            <person name="Hildebrand F."/>
            <person name="Pallen M.J."/>
        </authorList>
    </citation>
    <scope>NUCLEOTIDE SEQUENCE</scope>
    <source>
        <strain evidence="1">6627</strain>
    </source>
</reference>
<dbReference type="Gene3D" id="3.40.50.1000">
    <property type="entry name" value="HAD superfamily/HAD-like"/>
    <property type="match status" value="1"/>
</dbReference>
<comment type="caution">
    <text evidence="1">The sequence shown here is derived from an EMBL/GenBank/DDBJ whole genome shotgun (WGS) entry which is preliminary data.</text>
</comment>
<protein>
    <submittedName>
        <fullName evidence="1">YqeG family HAD IIIA-type phosphatase</fullName>
    </submittedName>
</protein>
<dbReference type="NCBIfam" id="TIGR01662">
    <property type="entry name" value="HAD-SF-IIIA"/>
    <property type="match status" value="1"/>
</dbReference>
<accession>A0A9D1UXS9</accession>
<dbReference type="PANTHER" id="PTHR43434">
    <property type="entry name" value="PHOSPHOGLYCOLATE PHOSPHATASE"/>
    <property type="match status" value="1"/>
</dbReference>
<dbReference type="InterPro" id="IPR010021">
    <property type="entry name" value="PGPP1/Gep4"/>
</dbReference>
<dbReference type="GO" id="GO:0008962">
    <property type="term" value="F:phosphatidylglycerophosphatase activity"/>
    <property type="evidence" value="ECO:0007669"/>
    <property type="project" value="InterPro"/>
</dbReference>
<dbReference type="InterPro" id="IPR036412">
    <property type="entry name" value="HAD-like_sf"/>
</dbReference>
<dbReference type="EMBL" id="DXFP01000060">
    <property type="protein sequence ID" value="HIX02359.1"/>
    <property type="molecule type" value="Genomic_DNA"/>
</dbReference>
<reference evidence="1" key="2">
    <citation type="submission" date="2021-04" db="EMBL/GenBank/DDBJ databases">
        <authorList>
            <person name="Gilroy R."/>
        </authorList>
    </citation>
    <scope>NUCLEOTIDE SEQUENCE</scope>
    <source>
        <strain evidence="1">6627</strain>
    </source>
</reference>
<evidence type="ECO:0000313" key="1">
    <source>
        <dbReference type="EMBL" id="HIX02359.1"/>
    </source>
</evidence>
<proteinExistence type="predicted"/>
<gene>
    <name evidence="1" type="ORF">H9861_06350</name>
</gene>
<dbReference type="GO" id="GO:0008967">
    <property type="term" value="F:phosphoglycolate phosphatase activity"/>
    <property type="evidence" value="ECO:0007669"/>
    <property type="project" value="TreeGrafter"/>
</dbReference>
<dbReference type="InterPro" id="IPR050155">
    <property type="entry name" value="HAD-like_hydrolase_sf"/>
</dbReference>
<dbReference type="Pfam" id="PF13242">
    <property type="entry name" value="Hydrolase_like"/>
    <property type="match status" value="1"/>
</dbReference>
<name>A0A9D1UXS9_9LACO</name>
<organism evidence="1 2">
    <name type="scientific">Candidatus Ligilactobacillus excrementigallinarum</name>
    <dbReference type="NCBI Taxonomy" id="2838641"/>
    <lineage>
        <taxon>Bacteria</taxon>
        <taxon>Bacillati</taxon>
        <taxon>Bacillota</taxon>
        <taxon>Bacilli</taxon>
        <taxon>Lactobacillales</taxon>
        <taxon>Lactobacillaceae</taxon>
        <taxon>Ligilactobacillus</taxon>
    </lineage>
</organism>
<dbReference type="Proteomes" id="UP000823963">
    <property type="component" value="Unassembled WGS sequence"/>
</dbReference>
<dbReference type="InterPro" id="IPR006549">
    <property type="entry name" value="HAD-SF_hydro_IIIA"/>
</dbReference>